<dbReference type="PANTHER" id="PTHR31531">
    <property type="entry name" value="E3 UBIQUITIN-PROTEIN LIGASE E3D FAMILY MEMBER"/>
    <property type="match status" value="1"/>
</dbReference>
<comment type="catalytic activity">
    <reaction evidence="1">
        <text>S-ubiquitinyl-[E2 ubiquitin-conjugating enzyme]-L-cysteine + [acceptor protein]-L-lysine = [E2 ubiquitin-conjugating enzyme]-L-cysteine + N(6)-ubiquitinyl-[acceptor protein]-L-lysine.</text>
        <dbReference type="EC" id="2.3.2.26"/>
    </reaction>
</comment>
<evidence type="ECO:0000256" key="1">
    <source>
        <dbReference type="ARBA" id="ARBA00000885"/>
    </source>
</evidence>
<sequence>MAAVATEARVFLEVRRRLQSALLILGDSKEGGLPMAVSVTPSSLRMQSPGGCTELRLPAGVRLAPSTCRGLQHVPGDGLHLRLHARAESRPELISVFNQSSQDQECCTFYCQSCGEVIIRDRMLLRVLPLPGDNWGALVDEWCCHPDPFANKPLHPRENDCFTGDCFYLVNLKSDLWQPRPEGAPVETHHLSSENHLKLKPKANTKVICKRCKVMLGETVSSETTKFYMTEIIILPSERNFPIIPRLSSLWENDLSVHSLTLPSTTCLELLLILSKSNATLPPSLRCMNSFQVAAAAAKSLQSCPTLCDPQRRQPTRLCRPWDSPGKNTGVGCHCLLHCVKVKSESEVAQSCPTCRDPMDCSLPGSSIHGIF</sequence>
<dbReference type="EC" id="2.3.2.26" evidence="2"/>
<dbReference type="Proteomes" id="UP001652663">
    <property type="component" value="Chromosome 9"/>
</dbReference>
<dbReference type="PANTHER" id="PTHR31531:SF2">
    <property type="entry name" value="E3 UBIQUITIN-PROTEIN LIGASE E3D"/>
    <property type="match status" value="1"/>
</dbReference>
<reference evidence="10" key="1">
    <citation type="submission" date="2025-08" db="UniProtKB">
        <authorList>
            <consortium name="RefSeq"/>
        </authorList>
    </citation>
    <scope>IDENTIFICATION</scope>
    <source>
        <tissue evidence="10">Blood</tissue>
    </source>
</reference>
<evidence type="ECO:0000313" key="10">
    <source>
        <dbReference type="RefSeq" id="XP_070651883.1"/>
    </source>
</evidence>
<evidence type="ECO:0000256" key="7">
    <source>
        <dbReference type="ARBA" id="ARBA00053831"/>
    </source>
</evidence>
<dbReference type="Pfam" id="PF09814">
    <property type="entry name" value="HECT_2"/>
    <property type="match status" value="2"/>
</dbReference>
<comment type="function">
    <text evidence="7">E3 ubiquitin-protein ligase which accepts ubiquitin from specific E2 ubiquitin-conjugating enzymes, and transfers it to substrates, generally promoting their degradation by the proteasome. Independently of its E3 ubiquitin-protein ligase activity, acts as an inhibitor of CPSF3 endonuclease activity by blocking CPSF3 active site.</text>
</comment>
<evidence type="ECO:0000256" key="2">
    <source>
        <dbReference type="ARBA" id="ARBA00012485"/>
    </source>
</evidence>
<protein>
    <recommendedName>
        <fullName evidence="3">E3 ubiquitin-protein ligase E3D</fullName>
        <ecNumber evidence="2">2.3.2.26</ecNumber>
    </recommendedName>
    <alternativeName>
        <fullName evidence="6">HECT-type E3 ubiquitin transferase E3D</fullName>
    </alternativeName>
    <alternativeName>
        <fullName evidence="5">UbcH10-binding protein with a HECT-like domain</fullName>
    </alternativeName>
    <alternativeName>
        <fullName evidence="4">Ubiquitin-conjugating enzyme E2C-binding protein</fullName>
    </alternativeName>
</protein>
<evidence type="ECO:0000256" key="6">
    <source>
        <dbReference type="ARBA" id="ARBA00032298"/>
    </source>
</evidence>
<dbReference type="RefSeq" id="XP_070651883.1">
    <property type="nucleotide sequence ID" value="XM_070795782.1"/>
</dbReference>
<accession>A0ABM4SVQ7</accession>
<organism evidence="9 10">
    <name type="scientific">Bos indicus</name>
    <name type="common">Zebu</name>
    <dbReference type="NCBI Taxonomy" id="9915"/>
    <lineage>
        <taxon>Eukaryota</taxon>
        <taxon>Metazoa</taxon>
        <taxon>Chordata</taxon>
        <taxon>Craniata</taxon>
        <taxon>Vertebrata</taxon>
        <taxon>Euteleostomi</taxon>
        <taxon>Mammalia</taxon>
        <taxon>Eutheria</taxon>
        <taxon>Laurasiatheria</taxon>
        <taxon>Artiodactyla</taxon>
        <taxon>Ruminantia</taxon>
        <taxon>Pecora</taxon>
        <taxon>Bovidae</taxon>
        <taxon>Bovinae</taxon>
        <taxon>Bos</taxon>
    </lineage>
</organism>
<comment type="subunit">
    <text evidence="8">Interacts with UBE2C/UbcH10 (E2 ubiquitin-conjugating enzyme). In vitro, interacts with cyclin-B.</text>
</comment>
<evidence type="ECO:0000256" key="4">
    <source>
        <dbReference type="ARBA" id="ARBA00029737"/>
    </source>
</evidence>
<gene>
    <name evidence="10" type="primary">UBE3D</name>
</gene>
<dbReference type="GeneID" id="109563735"/>
<name>A0ABM4SVQ7_BOSIN</name>
<evidence type="ECO:0000256" key="5">
    <source>
        <dbReference type="ARBA" id="ARBA00032234"/>
    </source>
</evidence>
<proteinExistence type="predicted"/>
<evidence type="ECO:0000313" key="9">
    <source>
        <dbReference type="Proteomes" id="UP001652663"/>
    </source>
</evidence>
<dbReference type="InterPro" id="IPR019193">
    <property type="entry name" value="UBQ-conj_enz_E2-bd_prot"/>
</dbReference>
<keyword evidence="9" id="KW-1185">Reference proteome</keyword>
<evidence type="ECO:0000256" key="3">
    <source>
        <dbReference type="ARBA" id="ARBA00013646"/>
    </source>
</evidence>
<evidence type="ECO:0000256" key="8">
    <source>
        <dbReference type="ARBA" id="ARBA00064185"/>
    </source>
</evidence>